<reference evidence="2 3" key="1">
    <citation type="submission" date="2018-06" db="EMBL/GenBank/DDBJ databases">
        <title>The Genome of Cuscuta australis (Dodder) Provides Insight into the Evolution of Plant Parasitism.</title>
        <authorList>
            <person name="Liu H."/>
        </authorList>
    </citation>
    <scope>NUCLEOTIDE SEQUENCE [LARGE SCALE GENOMIC DNA]</scope>
    <source>
        <strain evidence="3">cv. Yunnan</strain>
        <tissue evidence="2">Vines</tissue>
    </source>
</reference>
<proteinExistence type="predicted"/>
<dbReference type="AlphaFoldDB" id="A0A328E8X2"/>
<protein>
    <submittedName>
        <fullName evidence="2">Uncharacterized protein</fullName>
    </submittedName>
</protein>
<feature type="region of interest" description="Disordered" evidence="1">
    <location>
        <begin position="103"/>
        <end position="129"/>
    </location>
</feature>
<dbReference type="EMBL" id="NQVE01000027">
    <property type="protein sequence ID" value="RAL53128.1"/>
    <property type="molecule type" value="Genomic_DNA"/>
</dbReference>
<name>A0A328E8X2_9ASTE</name>
<keyword evidence="3" id="KW-1185">Reference proteome</keyword>
<evidence type="ECO:0000256" key="1">
    <source>
        <dbReference type="SAM" id="MobiDB-lite"/>
    </source>
</evidence>
<dbReference type="Proteomes" id="UP000249390">
    <property type="component" value="Unassembled WGS sequence"/>
</dbReference>
<organism evidence="2 3">
    <name type="scientific">Cuscuta australis</name>
    <dbReference type="NCBI Taxonomy" id="267555"/>
    <lineage>
        <taxon>Eukaryota</taxon>
        <taxon>Viridiplantae</taxon>
        <taxon>Streptophyta</taxon>
        <taxon>Embryophyta</taxon>
        <taxon>Tracheophyta</taxon>
        <taxon>Spermatophyta</taxon>
        <taxon>Magnoliopsida</taxon>
        <taxon>eudicotyledons</taxon>
        <taxon>Gunneridae</taxon>
        <taxon>Pentapetalae</taxon>
        <taxon>asterids</taxon>
        <taxon>lamiids</taxon>
        <taxon>Solanales</taxon>
        <taxon>Convolvulaceae</taxon>
        <taxon>Cuscuteae</taxon>
        <taxon>Cuscuta</taxon>
        <taxon>Cuscuta subgen. Grammica</taxon>
        <taxon>Cuscuta sect. Cleistogrammica</taxon>
    </lineage>
</organism>
<feature type="compositionally biased region" description="Polar residues" evidence="1">
    <location>
        <begin position="103"/>
        <end position="112"/>
    </location>
</feature>
<evidence type="ECO:0000313" key="2">
    <source>
        <dbReference type="EMBL" id="RAL53128.1"/>
    </source>
</evidence>
<sequence>MDHKYSKESHLIVVEQLFSEKYIENKKDVESDLGLLLNILGKNGDNIVYQSKWLDLKDTKKYQEDTSAESSSKYDVNDVLRTLDPTSCESVLEASHSKSVSKLTALSKSSTAEEAETKCPPTPSKLMPESMLESSLSRASIDFSTGGIESESTPYACRGIESLEPTPFDSFQLPNSEVMEMHHVSEQKLAGKVNIEHYFDRTLSSWLRENYEKSKKWTNESWNTEDSKVRNKMHGVPDFNAAKPTRECRAVIQAIMKSVFDYHDSVGCHGNVLCTDSYLLTIKEGFFYGAATLDCRAILLPHKEMNSEIDLTIDFWHLADLIRNILGVRHDESPRIWRSLLNDIQRFQFRAYVLEETRKNIYFKKIRELMRARRTSKINWSIMRRAKTKDNIQRTYLLS</sequence>
<accession>A0A328E8X2</accession>
<gene>
    <name evidence="2" type="ORF">DM860_006800</name>
</gene>
<evidence type="ECO:0000313" key="3">
    <source>
        <dbReference type="Proteomes" id="UP000249390"/>
    </source>
</evidence>
<comment type="caution">
    <text evidence="2">The sequence shown here is derived from an EMBL/GenBank/DDBJ whole genome shotgun (WGS) entry which is preliminary data.</text>
</comment>